<dbReference type="Pfam" id="PF00144">
    <property type="entry name" value="Beta-lactamase"/>
    <property type="match status" value="1"/>
</dbReference>
<dbReference type="InterPro" id="IPR050491">
    <property type="entry name" value="AmpC-like"/>
</dbReference>
<organism evidence="3 4">
    <name type="scientific">Aspergillus keveii</name>
    <dbReference type="NCBI Taxonomy" id="714993"/>
    <lineage>
        <taxon>Eukaryota</taxon>
        <taxon>Fungi</taxon>
        <taxon>Dikarya</taxon>
        <taxon>Ascomycota</taxon>
        <taxon>Pezizomycotina</taxon>
        <taxon>Eurotiomycetes</taxon>
        <taxon>Eurotiomycetidae</taxon>
        <taxon>Eurotiales</taxon>
        <taxon>Aspergillaceae</taxon>
        <taxon>Aspergillus</taxon>
        <taxon>Aspergillus subgen. Nidulantes</taxon>
    </lineage>
</organism>
<dbReference type="Gene3D" id="3.40.710.10">
    <property type="entry name" value="DD-peptidase/beta-lactamase superfamily"/>
    <property type="match status" value="1"/>
</dbReference>
<dbReference type="EMBL" id="JBFTWV010000035">
    <property type="protein sequence ID" value="KAL2795436.1"/>
    <property type="molecule type" value="Genomic_DNA"/>
</dbReference>
<keyword evidence="4" id="KW-1185">Reference proteome</keyword>
<dbReference type="PANTHER" id="PTHR46825">
    <property type="entry name" value="D-ALANYL-D-ALANINE-CARBOXYPEPTIDASE/ENDOPEPTIDASE AMPH"/>
    <property type="match status" value="1"/>
</dbReference>
<comment type="caution">
    <text evidence="3">The sequence shown here is derived from an EMBL/GenBank/DDBJ whole genome shotgun (WGS) entry which is preliminary data.</text>
</comment>
<dbReference type="SUPFAM" id="SSF56601">
    <property type="entry name" value="beta-lactamase/transpeptidase-like"/>
    <property type="match status" value="1"/>
</dbReference>
<name>A0ABR4G8W2_9EURO</name>
<feature type="domain" description="Beta-lactamase-related" evidence="2">
    <location>
        <begin position="21"/>
        <end position="403"/>
    </location>
</feature>
<evidence type="ECO:0000313" key="4">
    <source>
        <dbReference type="Proteomes" id="UP001610563"/>
    </source>
</evidence>
<dbReference type="PANTHER" id="PTHR46825:SF14">
    <property type="entry name" value="BETA-LACTAMASE-RELATED DOMAIN-CONTAINING PROTEIN"/>
    <property type="match status" value="1"/>
</dbReference>
<dbReference type="Proteomes" id="UP001610563">
    <property type="component" value="Unassembled WGS sequence"/>
</dbReference>
<evidence type="ECO:0000256" key="1">
    <source>
        <dbReference type="ARBA" id="ARBA00038215"/>
    </source>
</evidence>
<gene>
    <name evidence="3" type="ORF">BJX66DRAFT_350604</name>
</gene>
<dbReference type="InterPro" id="IPR012338">
    <property type="entry name" value="Beta-lactam/transpept-like"/>
</dbReference>
<sequence length="562" mass="62926">MDKEKDAALQRLTSCLVQVQQIHSTCQTPSITFGVVHHGRAIMKHSIGHRDSGLTLSANEDTIYMLGSCTKMFTSAAVGILVDEGKLSWSDRIQQHLPEFDPLGDPKIGQEADIIDCFRHTTGLASPTMLTVGPRGTIASDPEDLIPILNAMPTRNANCEQRFNREWLYNNAAVGLMALIVERLSGQRFAEFVRERILEPLGMTGTTMTRADTENDDNIAAPCTKLSNGQFYHLPHSSWPCDDHSPLLAGMGMRSSLNDMLTWCIAVMDAERSEIEPGYVRIIPNNPLKQMTRVRRGYWTRPADDPDFSKPAAYGMGWFRIDLPSSQLSSFSANALSQGREHQYHLQNILGNENAPSPLTAVGHTGGMRGSVFSVYTFPETQSAVVTATNGRDFGDASDFTAQILIQALFDLKPVVDLLPWAKKEAELAAGFYREHIEAPWERNRWPNDPERDRLIYVGDYRGFNDRFTLTIAVANSPSTAPSLSVVFNHRSASECPLIFYQTDVYSFLQPDEDYARTQAIIAKDYKQMLLRFKVDEAGKVTGLWWQWDIEAEAAWLKRVPT</sequence>
<accession>A0ABR4G8W2</accession>
<evidence type="ECO:0000259" key="2">
    <source>
        <dbReference type="Pfam" id="PF00144"/>
    </source>
</evidence>
<evidence type="ECO:0000313" key="3">
    <source>
        <dbReference type="EMBL" id="KAL2795436.1"/>
    </source>
</evidence>
<dbReference type="InterPro" id="IPR001466">
    <property type="entry name" value="Beta-lactam-related"/>
</dbReference>
<proteinExistence type="inferred from homology"/>
<protein>
    <submittedName>
        <fullName evidence="3">Beta-lactamase/transpeptidase-like protein</fullName>
    </submittedName>
</protein>
<reference evidence="3 4" key="1">
    <citation type="submission" date="2024-07" db="EMBL/GenBank/DDBJ databases">
        <title>Section-level genome sequencing and comparative genomics of Aspergillus sections Usti and Cavernicolus.</title>
        <authorList>
            <consortium name="Lawrence Berkeley National Laboratory"/>
            <person name="Nybo J.L."/>
            <person name="Vesth T.C."/>
            <person name="Theobald S."/>
            <person name="Frisvad J.C."/>
            <person name="Larsen T.O."/>
            <person name="Kjaerboelling I."/>
            <person name="Rothschild-Mancinelli K."/>
            <person name="Lyhne E.K."/>
            <person name="Kogle M.E."/>
            <person name="Barry K."/>
            <person name="Clum A."/>
            <person name="Na H."/>
            <person name="Ledsgaard L."/>
            <person name="Lin J."/>
            <person name="Lipzen A."/>
            <person name="Kuo A."/>
            <person name="Riley R."/>
            <person name="Mondo S."/>
            <person name="Labutti K."/>
            <person name="Haridas S."/>
            <person name="Pangalinan J."/>
            <person name="Salamov A.A."/>
            <person name="Simmons B.A."/>
            <person name="Magnuson J.K."/>
            <person name="Chen J."/>
            <person name="Drula E."/>
            <person name="Henrissat B."/>
            <person name="Wiebenga A."/>
            <person name="Lubbers R.J."/>
            <person name="Gomes A.C."/>
            <person name="Makela M.R."/>
            <person name="Stajich J."/>
            <person name="Grigoriev I.V."/>
            <person name="Mortensen U.H."/>
            <person name="De Vries R.P."/>
            <person name="Baker S.E."/>
            <person name="Andersen M.R."/>
        </authorList>
    </citation>
    <scope>NUCLEOTIDE SEQUENCE [LARGE SCALE GENOMIC DNA]</scope>
    <source>
        <strain evidence="3 4">CBS 209.92</strain>
    </source>
</reference>
<comment type="similarity">
    <text evidence="1">Belongs to the peptidase S12 family.</text>
</comment>